<reference evidence="1 2" key="1">
    <citation type="submission" date="2017-11" db="EMBL/GenBank/DDBJ databases">
        <title>Evolution of Phototrophy in the Chloroflexi Phylum Driven by Horizontal Gene Transfer.</title>
        <authorList>
            <person name="Ward L.M."/>
            <person name="Hemp J."/>
            <person name="Shih P.M."/>
            <person name="Mcglynn S.E."/>
            <person name="Fischer W."/>
        </authorList>
    </citation>
    <scope>NUCLEOTIDE SEQUENCE [LARGE SCALE GENOMIC DNA]</scope>
    <source>
        <strain evidence="1">JP3_7</strain>
    </source>
</reference>
<comment type="caution">
    <text evidence="1">The sequence shown here is derived from an EMBL/GenBank/DDBJ whole genome shotgun (WGS) entry which is preliminary data.</text>
</comment>
<dbReference type="Proteomes" id="UP000230790">
    <property type="component" value="Unassembled WGS sequence"/>
</dbReference>
<proteinExistence type="predicted"/>
<feature type="non-terminal residue" evidence="1">
    <location>
        <position position="1"/>
    </location>
</feature>
<evidence type="ECO:0000313" key="2">
    <source>
        <dbReference type="Proteomes" id="UP000230790"/>
    </source>
</evidence>
<evidence type="ECO:0000313" key="1">
    <source>
        <dbReference type="EMBL" id="PJF45817.1"/>
    </source>
</evidence>
<dbReference type="AlphaFoldDB" id="A0A2M8Q7M5"/>
<accession>A0A2M8Q7M5</accession>
<sequence>GNIAGEILAEFRSHADPLVKRIADSYAEFRNRSQAYMMQSYAGNYNARALPIRWG</sequence>
<gene>
    <name evidence="1" type="ORF">CUN48_16970</name>
</gene>
<organism evidence="1 2">
    <name type="scientific">Candidatus Thermofonsia Clade 3 bacterium</name>
    <dbReference type="NCBI Taxonomy" id="2364212"/>
    <lineage>
        <taxon>Bacteria</taxon>
        <taxon>Bacillati</taxon>
        <taxon>Chloroflexota</taxon>
        <taxon>Candidatus Thermofontia</taxon>
        <taxon>Candidatus Thermofonsia Clade 3</taxon>
    </lineage>
</organism>
<dbReference type="EMBL" id="PGTN01000727">
    <property type="protein sequence ID" value="PJF45817.1"/>
    <property type="molecule type" value="Genomic_DNA"/>
</dbReference>
<name>A0A2M8Q7M5_9CHLR</name>
<protein>
    <submittedName>
        <fullName evidence="1">ABC transporter substrate-binding protein</fullName>
    </submittedName>
</protein>